<protein>
    <recommendedName>
        <fullName evidence="9">Polysaccharide biosynthesis protein</fullName>
    </recommendedName>
</protein>
<feature type="transmembrane region" description="Helical" evidence="6">
    <location>
        <begin position="386"/>
        <end position="408"/>
    </location>
</feature>
<dbReference type="GO" id="GO:0005886">
    <property type="term" value="C:plasma membrane"/>
    <property type="evidence" value="ECO:0007669"/>
    <property type="project" value="UniProtKB-SubCell"/>
</dbReference>
<dbReference type="InterPro" id="IPR002797">
    <property type="entry name" value="Polysacc_synth"/>
</dbReference>
<sequence>MVPSRSSTPRPTGTDRSVSSTWYLVGSLLQGLGLLLIQPFAVRILDERQWGYVSTSVVTIQVLVVLISAGLPLAITNLWFARERGTDRSRGMYGFMALASAALAAAGVLGLLGLAALRGEGAAPTTVVLSVVSVGVLGTVLGSQAVLRAQNRPGRFVLLSIGSSVLANLLGLVGILLIAPTAEVYMGAYSLAVLATGVAALVLARPRLPWRVPGSSRESFRIALPLLPHTGALMLLTQGSVLILAYAAGVEDAGYFGAVLIFALGPITILNALNNAWSTRMMSAGEDRLVAETQRVSVEAAAWALAVGLLGSAGAAVGSFVLSTEPGLVWPIALTLPLVSTGYALFLVSSNLLYIADRTRLLAFGTPSVLVVVALLAYGAASASALVLVAMIQVLGFACLGLLTYAMVLRTPPGRSVPVALFLGGLGVQVGVVVLLGLFPLSVTAGVIEAAAVAAVLIALFLLRSRRTPARTPSGA</sequence>
<dbReference type="PANTHER" id="PTHR30250">
    <property type="entry name" value="PST FAMILY PREDICTED COLANIC ACID TRANSPORTER"/>
    <property type="match status" value="1"/>
</dbReference>
<evidence type="ECO:0000256" key="5">
    <source>
        <dbReference type="ARBA" id="ARBA00023136"/>
    </source>
</evidence>
<evidence type="ECO:0000256" key="3">
    <source>
        <dbReference type="ARBA" id="ARBA00022692"/>
    </source>
</evidence>
<name>A0A2S5J1S1_9MICC</name>
<feature type="transmembrane region" description="Helical" evidence="6">
    <location>
        <begin position="224"/>
        <end position="247"/>
    </location>
</feature>
<accession>A0A2S5J1S1</accession>
<gene>
    <name evidence="7" type="ORF">C4K88_02570</name>
</gene>
<dbReference type="EMBL" id="PRKW01000001">
    <property type="protein sequence ID" value="PPB50776.1"/>
    <property type="molecule type" value="Genomic_DNA"/>
</dbReference>
<feature type="transmembrane region" description="Helical" evidence="6">
    <location>
        <begin position="253"/>
        <end position="273"/>
    </location>
</feature>
<evidence type="ECO:0000256" key="1">
    <source>
        <dbReference type="ARBA" id="ARBA00004651"/>
    </source>
</evidence>
<feature type="transmembrane region" description="Helical" evidence="6">
    <location>
        <begin position="328"/>
        <end position="349"/>
    </location>
</feature>
<comment type="caution">
    <text evidence="7">The sequence shown here is derived from an EMBL/GenBank/DDBJ whole genome shotgun (WGS) entry which is preliminary data.</text>
</comment>
<feature type="transmembrane region" description="Helical" evidence="6">
    <location>
        <begin position="127"/>
        <end position="147"/>
    </location>
</feature>
<evidence type="ECO:0000256" key="6">
    <source>
        <dbReference type="SAM" id="Phobius"/>
    </source>
</evidence>
<dbReference type="Pfam" id="PF01943">
    <property type="entry name" value="Polysacc_synt"/>
    <property type="match status" value="1"/>
</dbReference>
<feature type="transmembrane region" description="Helical" evidence="6">
    <location>
        <begin position="361"/>
        <end position="380"/>
    </location>
</feature>
<dbReference type="InterPro" id="IPR050833">
    <property type="entry name" value="Poly_Biosynth_Transport"/>
</dbReference>
<proteinExistence type="predicted"/>
<reference evidence="7 8" key="1">
    <citation type="journal article" date="2014" name="Int. J. Syst. Evol. Microbiol.">
        <title>Arthrobacter pityocampae sp. nov., isolated from Thaumetopoea pityocampa (Lep., Thaumetopoeidae).</title>
        <authorList>
            <person name="Ince I.A."/>
            <person name="Demirbag Z."/>
            <person name="Kati H."/>
        </authorList>
    </citation>
    <scope>NUCLEOTIDE SEQUENCE [LARGE SCALE GENOMIC DNA]</scope>
    <source>
        <strain evidence="7 8">Tp2</strain>
    </source>
</reference>
<keyword evidence="4 6" id="KW-1133">Transmembrane helix</keyword>
<evidence type="ECO:0000313" key="7">
    <source>
        <dbReference type="EMBL" id="PPB50776.1"/>
    </source>
</evidence>
<evidence type="ECO:0000313" key="8">
    <source>
        <dbReference type="Proteomes" id="UP000239297"/>
    </source>
</evidence>
<feature type="transmembrane region" description="Helical" evidence="6">
    <location>
        <begin position="92"/>
        <end position="115"/>
    </location>
</feature>
<feature type="transmembrane region" description="Helical" evidence="6">
    <location>
        <begin position="420"/>
        <end position="439"/>
    </location>
</feature>
<feature type="transmembrane region" description="Helical" evidence="6">
    <location>
        <begin position="184"/>
        <end position="204"/>
    </location>
</feature>
<comment type="subcellular location">
    <subcellularLocation>
        <location evidence="1">Cell membrane</location>
        <topology evidence="1">Multi-pass membrane protein</topology>
    </subcellularLocation>
</comment>
<feature type="transmembrane region" description="Helical" evidence="6">
    <location>
        <begin position="156"/>
        <end position="178"/>
    </location>
</feature>
<evidence type="ECO:0000256" key="4">
    <source>
        <dbReference type="ARBA" id="ARBA00022989"/>
    </source>
</evidence>
<feature type="transmembrane region" description="Helical" evidence="6">
    <location>
        <begin position="445"/>
        <end position="463"/>
    </location>
</feature>
<dbReference type="AlphaFoldDB" id="A0A2S5J1S1"/>
<keyword evidence="3 6" id="KW-0812">Transmembrane</keyword>
<keyword evidence="5 6" id="KW-0472">Membrane</keyword>
<feature type="transmembrane region" description="Helical" evidence="6">
    <location>
        <begin position="21"/>
        <end position="40"/>
    </location>
</feature>
<organism evidence="7 8">
    <name type="scientific">Arthrobacter pityocampae</name>
    <dbReference type="NCBI Taxonomy" id="547334"/>
    <lineage>
        <taxon>Bacteria</taxon>
        <taxon>Bacillati</taxon>
        <taxon>Actinomycetota</taxon>
        <taxon>Actinomycetes</taxon>
        <taxon>Micrococcales</taxon>
        <taxon>Micrococcaceae</taxon>
        <taxon>Arthrobacter</taxon>
    </lineage>
</organism>
<dbReference type="PANTHER" id="PTHR30250:SF11">
    <property type="entry name" value="O-ANTIGEN TRANSPORTER-RELATED"/>
    <property type="match status" value="1"/>
</dbReference>
<feature type="transmembrane region" description="Helical" evidence="6">
    <location>
        <begin position="300"/>
        <end position="322"/>
    </location>
</feature>
<keyword evidence="8" id="KW-1185">Reference proteome</keyword>
<keyword evidence="2" id="KW-1003">Cell membrane</keyword>
<evidence type="ECO:0008006" key="9">
    <source>
        <dbReference type="Google" id="ProtNLM"/>
    </source>
</evidence>
<evidence type="ECO:0000256" key="2">
    <source>
        <dbReference type="ARBA" id="ARBA00022475"/>
    </source>
</evidence>
<dbReference type="Proteomes" id="UP000239297">
    <property type="component" value="Unassembled WGS sequence"/>
</dbReference>
<feature type="transmembrane region" description="Helical" evidence="6">
    <location>
        <begin position="60"/>
        <end position="80"/>
    </location>
</feature>